<reference evidence="1" key="1">
    <citation type="submission" date="2019-11" db="EMBL/GenBank/DDBJ databases">
        <title>Genomic insights into an expanded diversity of filamentous marine cyanobacteria reveals the extraordinary biosynthetic potential of Moorea and Okeania.</title>
        <authorList>
            <person name="Ferreira Leao T."/>
            <person name="Wang M."/>
            <person name="Moss N."/>
            <person name="Da Silva R."/>
            <person name="Sanders J."/>
            <person name="Nurk S."/>
            <person name="Gurevich A."/>
            <person name="Humphrey G."/>
            <person name="Reher R."/>
            <person name="Zhu Q."/>
            <person name="Belda-Ferre P."/>
            <person name="Glukhov E."/>
            <person name="Rex R."/>
            <person name="Dorrestein P.C."/>
            <person name="Knight R."/>
            <person name="Pevzner P."/>
            <person name="Gerwick W.H."/>
            <person name="Gerwick L."/>
        </authorList>
    </citation>
    <scope>NUCLEOTIDE SEQUENCE</scope>
    <source>
        <strain evidence="1">SIO1C4</strain>
    </source>
</reference>
<dbReference type="AlphaFoldDB" id="A0A6B3NBL2"/>
<proteinExistence type="predicted"/>
<comment type="caution">
    <text evidence="1">The sequence shown here is derived from an EMBL/GenBank/DDBJ whole genome shotgun (WGS) entry which is preliminary data.</text>
</comment>
<name>A0A6B3NBL2_9CYAN</name>
<organism evidence="1">
    <name type="scientific">Symploca sp. SIO1C4</name>
    <dbReference type="NCBI Taxonomy" id="2607765"/>
    <lineage>
        <taxon>Bacteria</taxon>
        <taxon>Bacillati</taxon>
        <taxon>Cyanobacteriota</taxon>
        <taxon>Cyanophyceae</taxon>
        <taxon>Coleofasciculales</taxon>
        <taxon>Coleofasciculaceae</taxon>
        <taxon>Symploca</taxon>
    </lineage>
</organism>
<accession>A0A6B3NBL2</accession>
<sequence length="72" mass="7993">MAEFPEVVLKICGIVTVDEGKRKKDGEVWEESISKNLPISPSHHPPILPLSSRGGVNLHTDALKFALWLVYV</sequence>
<evidence type="ECO:0000313" key="1">
    <source>
        <dbReference type="EMBL" id="NER27972.1"/>
    </source>
</evidence>
<gene>
    <name evidence="1" type="ORF">F6J89_10120</name>
</gene>
<dbReference type="EMBL" id="JAAHFQ010000154">
    <property type="protein sequence ID" value="NER27972.1"/>
    <property type="molecule type" value="Genomic_DNA"/>
</dbReference>
<protein>
    <submittedName>
        <fullName evidence="1">Uncharacterized protein</fullName>
    </submittedName>
</protein>